<name>A0A2S3ZLG4_9MICO</name>
<dbReference type="EMBL" id="PPXF01000023">
    <property type="protein sequence ID" value="POH69178.1"/>
    <property type="molecule type" value="Genomic_DNA"/>
</dbReference>
<dbReference type="Proteomes" id="UP000237104">
    <property type="component" value="Unassembled WGS sequence"/>
</dbReference>
<dbReference type="InterPro" id="IPR041311">
    <property type="entry name" value="LPD29"/>
</dbReference>
<dbReference type="AlphaFoldDB" id="A0A2S3ZLG4"/>
<gene>
    <name evidence="2" type="ORF">C3B59_05945</name>
</gene>
<evidence type="ECO:0000259" key="1">
    <source>
        <dbReference type="Pfam" id="PF18847"/>
    </source>
</evidence>
<dbReference type="Pfam" id="PF18847">
    <property type="entry name" value="LPD29"/>
    <property type="match status" value="1"/>
</dbReference>
<reference evidence="2 3" key="1">
    <citation type="submission" date="2018-01" db="EMBL/GenBank/DDBJ databases">
        <title>Cryobacterium sp. nov., from glaciers in China.</title>
        <authorList>
            <person name="Liu Q."/>
            <person name="Xin Y.-H."/>
        </authorList>
    </citation>
    <scope>NUCLEOTIDE SEQUENCE [LARGE SCALE GENOMIC DNA]</scope>
    <source>
        <strain evidence="2 3">TMB1-8</strain>
    </source>
</reference>
<feature type="domain" description="Large polyvalent protein associated" evidence="1">
    <location>
        <begin position="5"/>
        <end position="105"/>
    </location>
</feature>
<comment type="caution">
    <text evidence="2">The sequence shown here is derived from an EMBL/GenBank/DDBJ whole genome shotgun (WGS) entry which is preliminary data.</text>
</comment>
<sequence>MTDYITTKDTAKLVRAALKNAFPGVKFSVRMSTGTAAAWMNVSYSDGPTELEVRAITGWFEGRHFNGMTDGYDDAGTVLVAGDGEEMPREVRYCCDGINSHREYTAAGYRAAQHLIRTDSDHKDLVLFTPEGEPIDNAVLPTGLYVAGHYIDFLYSPTQVAQAILHRVNLCTVTTPAR</sequence>
<accession>A0A2S3ZLG4</accession>
<evidence type="ECO:0000313" key="3">
    <source>
        <dbReference type="Proteomes" id="UP000237104"/>
    </source>
</evidence>
<dbReference type="RefSeq" id="WP_103430471.1">
    <property type="nucleotide sequence ID" value="NZ_PPXF01000023.1"/>
</dbReference>
<dbReference type="OrthoDB" id="5112181at2"/>
<proteinExistence type="predicted"/>
<protein>
    <recommendedName>
        <fullName evidence="1">Large polyvalent protein associated domain-containing protein</fullName>
    </recommendedName>
</protein>
<organism evidence="2 3">
    <name type="scientific">Cryobacterium zongtaii</name>
    <dbReference type="NCBI Taxonomy" id="1259217"/>
    <lineage>
        <taxon>Bacteria</taxon>
        <taxon>Bacillati</taxon>
        <taxon>Actinomycetota</taxon>
        <taxon>Actinomycetes</taxon>
        <taxon>Micrococcales</taxon>
        <taxon>Microbacteriaceae</taxon>
        <taxon>Cryobacterium</taxon>
    </lineage>
</organism>
<evidence type="ECO:0000313" key="2">
    <source>
        <dbReference type="EMBL" id="POH69178.1"/>
    </source>
</evidence>